<dbReference type="PROSITE" id="PS50157">
    <property type="entry name" value="ZINC_FINGER_C2H2_2"/>
    <property type="match status" value="1"/>
</dbReference>
<sequence>MLVEMEEDYGEVLFSTLENYSFDLLSPFLIYRTLRTNLVSPLSLIIMPYRPEAELKRPDLKGEFLCGHCGKTFCHAASLNRHRLNFHGDDQQCLVCATKIPHNETIRRHMQTQHDIHRVFTCGCCNWTFPDKKELHSHNNSMMKSGLPGDAKVIAMSSRKPVAGSLSQHELRGEERTPRSKKRASEASFSPEAPTMNTDPNHLMRLLSGLLMAQQSQAPVETPTQVTAPADWVNTLMQVNPALLPILAPMPSSAASTSSDMESSETANLDTVLASIGNNNVGEAASTSRCDDVTSGAEEENIDVADDGKDLLVKAVGVDFLSVKTEQPVSASYDSAESGIGSGPTTNTPSPSSTSPPNTSISPGSAASIVTDAIQKAKRANKRRSVDDICFNLVIKRSFPDSKLQC</sequence>
<evidence type="ECO:0000256" key="4">
    <source>
        <dbReference type="ARBA" id="ARBA00022833"/>
    </source>
</evidence>
<dbReference type="PANTHER" id="PTHR24379">
    <property type="entry name" value="KRAB AND ZINC FINGER DOMAIN-CONTAINING"/>
    <property type="match status" value="1"/>
</dbReference>
<protein>
    <recommendedName>
        <fullName evidence="7">C2H2-type domain-containing protein</fullName>
    </recommendedName>
</protein>
<dbReference type="PROSITE" id="PS00028">
    <property type="entry name" value="ZINC_FINGER_C2H2_1"/>
    <property type="match status" value="1"/>
</dbReference>
<gene>
    <name evidence="8" type="primary">Cni-ztf-29</name>
    <name evidence="8" type="synonym">Cnig_chr_III.g9840</name>
    <name evidence="8" type="ORF">B9Z55_009840</name>
</gene>
<feature type="compositionally biased region" description="Basic and acidic residues" evidence="6">
    <location>
        <begin position="169"/>
        <end position="178"/>
    </location>
</feature>
<reference evidence="9" key="1">
    <citation type="submission" date="2017-10" db="EMBL/GenBank/DDBJ databases">
        <title>Rapid genome shrinkage in a self-fertile nematode reveals novel sperm competition proteins.</title>
        <authorList>
            <person name="Yin D."/>
            <person name="Schwarz E.M."/>
            <person name="Thomas C.G."/>
            <person name="Felde R.L."/>
            <person name="Korf I.F."/>
            <person name="Cutter A.D."/>
            <person name="Schartner C.M."/>
            <person name="Ralston E.J."/>
            <person name="Meyer B.J."/>
            <person name="Haag E.S."/>
        </authorList>
    </citation>
    <scope>NUCLEOTIDE SEQUENCE [LARGE SCALE GENOMIC DNA]</scope>
    <source>
        <strain evidence="9">JU1422</strain>
    </source>
</reference>
<dbReference type="STRING" id="1611254.A0A2G5UTT4"/>
<dbReference type="Proteomes" id="UP000230233">
    <property type="component" value="Chromosome III"/>
</dbReference>
<dbReference type="AlphaFoldDB" id="A0A2G5UTT4"/>
<keyword evidence="4" id="KW-0862">Zinc</keyword>
<dbReference type="EMBL" id="PDUG01000003">
    <property type="protein sequence ID" value="PIC42924.1"/>
    <property type="molecule type" value="Genomic_DNA"/>
</dbReference>
<keyword evidence="3 5" id="KW-0863">Zinc-finger</keyword>
<evidence type="ECO:0000313" key="9">
    <source>
        <dbReference type="Proteomes" id="UP000230233"/>
    </source>
</evidence>
<dbReference type="OrthoDB" id="6155966at2759"/>
<dbReference type="GO" id="GO:0008270">
    <property type="term" value="F:zinc ion binding"/>
    <property type="evidence" value="ECO:0007669"/>
    <property type="project" value="UniProtKB-KW"/>
</dbReference>
<accession>A0A2G5UTT4</accession>
<organism evidence="8 9">
    <name type="scientific">Caenorhabditis nigoni</name>
    <dbReference type="NCBI Taxonomy" id="1611254"/>
    <lineage>
        <taxon>Eukaryota</taxon>
        <taxon>Metazoa</taxon>
        <taxon>Ecdysozoa</taxon>
        <taxon>Nematoda</taxon>
        <taxon>Chromadorea</taxon>
        <taxon>Rhabditida</taxon>
        <taxon>Rhabditina</taxon>
        <taxon>Rhabditomorpha</taxon>
        <taxon>Rhabditoidea</taxon>
        <taxon>Rhabditidae</taxon>
        <taxon>Peloderinae</taxon>
        <taxon>Caenorhabditis</taxon>
    </lineage>
</organism>
<name>A0A2G5UTT4_9PELO</name>
<feature type="compositionally biased region" description="Low complexity" evidence="6">
    <location>
        <begin position="343"/>
        <end position="365"/>
    </location>
</feature>
<keyword evidence="1" id="KW-0479">Metal-binding</keyword>
<comment type="caution">
    <text evidence="8">The sequence shown here is derived from an EMBL/GenBank/DDBJ whole genome shotgun (WGS) entry which is preliminary data.</text>
</comment>
<dbReference type="SMART" id="SM00355">
    <property type="entry name" value="ZnF_C2H2"/>
    <property type="match status" value="3"/>
</dbReference>
<feature type="region of interest" description="Disordered" evidence="6">
    <location>
        <begin position="331"/>
        <end position="365"/>
    </location>
</feature>
<evidence type="ECO:0000256" key="1">
    <source>
        <dbReference type="ARBA" id="ARBA00022723"/>
    </source>
</evidence>
<evidence type="ECO:0000256" key="5">
    <source>
        <dbReference type="PROSITE-ProRule" id="PRU00042"/>
    </source>
</evidence>
<keyword evidence="2" id="KW-0677">Repeat</keyword>
<feature type="region of interest" description="Disordered" evidence="6">
    <location>
        <begin position="160"/>
        <end position="200"/>
    </location>
</feature>
<dbReference type="PANTHER" id="PTHR24379:SF121">
    <property type="entry name" value="C2H2-TYPE DOMAIN-CONTAINING PROTEIN"/>
    <property type="match status" value="1"/>
</dbReference>
<feature type="domain" description="C2H2-type" evidence="7">
    <location>
        <begin position="64"/>
        <end position="92"/>
    </location>
</feature>
<evidence type="ECO:0000313" key="8">
    <source>
        <dbReference type="EMBL" id="PIC42924.1"/>
    </source>
</evidence>
<proteinExistence type="predicted"/>
<dbReference type="InterPro" id="IPR013087">
    <property type="entry name" value="Znf_C2H2_type"/>
</dbReference>
<dbReference type="Gene3D" id="3.30.160.60">
    <property type="entry name" value="Classic Zinc Finger"/>
    <property type="match status" value="2"/>
</dbReference>
<evidence type="ECO:0000256" key="2">
    <source>
        <dbReference type="ARBA" id="ARBA00022737"/>
    </source>
</evidence>
<evidence type="ECO:0000259" key="7">
    <source>
        <dbReference type="PROSITE" id="PS50157"/>
    </source>
</evidence>
<keyword evidence="9" id="KW-1185">Reference proteome</keyword>
<evidence type="ECO:0000256" key="3">
    <source>
        <dbReference type="ARBA" id="ARBA00022771"/>
    </source>
</evidence>
<evidence type="ECO:0000256" key="6">
    <source>
        <dbReference type="SAM" id="MobiDB-lite"/>
    </source>
</evidence>